<gene>
    <name evidence="1" type="ORF">CEP52_000783</name>
</gene>
<protein>
    <submittedName>
        <fullName evidence="1">Uncharacterized protein</fullName>
    </submittedName>
</protein>
<proteinExistence type="predicted"/>
<dbReference type="EMBL" id="NKCK01000004">
    <property type="protein sequence ID" value="RSM15199.1"/>
    <property type="molecule type" value="Genomic_DNA"/>
</dbReference>
<reference evidence="1 2" key="1">
    <citation type="submission" date="2017-06" db="EMBL/GenBank/DDBJ databases">
        <title>Comparative genomic analysis of Ambrosia Fusariam Clade fungi.</title>
        <authorList>
            <person name="Stajich J.E."/>
            <person name="Carrillo J."/>
            <person name="Kijimoto T."/>
            <person name="Eskalen A."/>
            <person name="O'Donnell K."/>
            <person name="Kasson M."/>
        </authorList>
    </citation>
    <scope>NUCLEOTIDE SEQUENCE [LARGE SCALE GENOMIC DNA]</scope>
    <source>
        <strain evidence="1 2">NRRL62579</strain>
    </source>
</reference>
<evidence type="ECO:0000313" key="2">
    <source>
        <dbReference type="Proteomes" id="UP000287144"/>
    </source>
</evidence>
<keyword evidence="2" id="KW-1185">Reference proteome</keyword>
<evidence type="ECO:0000313" key="1">
    <source>
        <dbReference type="EMBL" id="RSM15199.1"/>
    </source>
</evidence>
<sequence>MTRGIVDIVTSQAPTIGVPSLRTSFRKKSPEEILNEAHVAINALEQRAGRANRLISIAERIRAYIRLQPDWRYESMKRDHKEDLLMLDRYVDKCLFGDRSVDSAFAKQFDKAVVKYVEGMDTSIAEVKVYITTLEKRLDAEFKAELTSFAKKPIIHSQDTIHVGVPFLRATYSSMSNDEIKDTVHGALKAVERLLGIAKTLALRSLPHFGLGDGPESVAGVIRDMLDNAGDLVLLRGYVDNKLSRTKTVMGIKMSNKRVVSSFMAAKFDRATARLAARVQGHISALERFDSPARPHNVGGGGQTRDVASLIRQAKVDIETYRSLFHRAEAMREVLAKQGDPRAVSVLDGIDHFVATGHAGAWDTLAGGIEGDISRRDGVRVNLLGRDFVAKVLETGHDLIKGDVSTYRQLNTNLEMILGLSTAEAVARFPVVDSNTGQELGDAKWSKSGVISTKHIDNAFRG</sequence>
<comment type="caution">
    <text evidence="1">The sequence shown here is derived from an EMBL/GenBank/DDBJ whole genome shotgun (WGS) entry which is preliminary data.</text>
</comment>
<organism evidence="1 2">
    <name type="scientific">Fusarium oligoseptatum</name>
    <dbReference type="NCBI Taxonomy" id="2604345"/>
    <lineage>
        <taxon>Eukaryota</taxon>
        <taxon>Fungi</taxon>
        <taxon>Dikarya</taxon>
        <taxon>Ascomycota</taxon>
        <taxon>Pezizomycotina</taxon>
        <taxon>Sordariomycetes</taxon>
        <taxon>Hypocreomycetidae</taxon>
        <taxon>Hypocreales</taxon>
        <taxon>Nectriaceae</taxon>
        <taxon>Fusarium</taxon>
        <taxon>Fusarium solani species complex</taxon>
    </lineage>
</organism>
<name>A0A428ULL1_9HYPO</name>
<dbReference type="Proteomes" id="UP000287144">
    <property type="component" value="Unassembled WGS sequence"/>
</dbReference>
<dbReference type="AlphaFoldDB" id="A0A428ULL1"/>
<accession>A0A428ULL1</accession>